<accession>A0A853DNY6</accession>
<keyword evidence="3" id="KW-1185">Reference proteome</keyword>
<organism evidence="2 3">
    <name type="scientific">Allobranchiibius huperziae</name>
    <dbReference type="NCBI Taxonomy" id="1874116"/>
    <lineage>
        <taxon>Bacteria</taxon>
        <taxon>Bacillati</taxon>
        <taxon>Actinomycetota</taxon>
        <taxon>Actinomycetes</taxon>
        <taxon>Micrococcales</taxon>
        <taxon>Dermacoccaceae</taxon>
        <taxon>Allobranchiibius</taxon>
    </lineage>
</organism>
<comment type="caution">
    <text evidence="2">The sequence shown here is derived from an EMBL/GenBank/DDBJ whole genome shotgun (WGS) entry which is preliminary data.</text>
</comment>
<gene>
    <name evidence="2" type="ORF">HNR15_003489</name>
</gene>
<protein>
    <submittedName>
        <fullName evidence="2">Uncharacterized protein</fullName>
    </submittedName>
</protein>
<evidence type="ECO:0000313" key="2">
    <source>
        <dbReference type="EMBL" id="NYJ76471.1"/>
    </source>
</evidence>
<name>A0A853DNY6_9MICO</name>
<dbReference type="Proteomes" id="UP000571817">
    <property type="component" value="Unassembled WGS sequence"/>
</dbReference>
<reference evidence="2 3" key="1">
    <citation type="submission" date="2020-07" db="EMBL/GenBank/DDBJ databases">
        <title>Sequencing the genomes of 1000 actinobacteria strains.</title>
        <authorList>
            <person name="Klenk H.-P."/>
        </authorList>
    </citation>
    <scope>NUCLEOTIDE SEQUENCE [LARGE SCALE GENOMIC DNA]</scope>
    <source>
        <strain evidence="2 3">DSM 29531</strain>
    </source>
</reference>
<dbReference type="AlphaFoldDB" id="A0A853DNY6"/>
<dbReference type="EMBL" id="JACCFW010000002">
    <property type="protein sequence ID" value="NYJ76471.1"/>
    <property type="molecule type" value="Genomic_DNA"/>
</dbReference>
<feature type="region of interest" description="Disordered" evidence="1">
    <location>
        <begin position="1"/>
        <end position="39"/>
    </location>
</feature>
<evidence type="ECO:0000313" key="3">
    <source>
        <dbReference type="Proteomes" id="UP000571817"/>
    </source>
</evidence>
<evidence type="ECO:0000256" key="1">
    <source>
        <dbReference type="SAM" id="MobiDB-lite"/>
    </source>
</evidence>
<feature type="compositionally biased region" description="Gly residues" evidence="1">
    <location>
        <begin position="16"/>
        <end position="39"/>
    </location>
</feature>
<sequence>MQRHTGTGRITDDTRGTGGFSRGGSGIDSTRIGGGRNSD</sequence>
<proteinExistence type="predicted"/>